<sequence length="235" mass="24822">MDQEAQSSTPVDNIAQTGSVTARTRRGVIHSITIVGQIEGHMEAPQQTKTTKYEHIIPQITAVEESDEIDGLLVLLNTVGGDVEAGLAIAELIAGMRKPTVSLVLGGGHSIGVPLAVAAKRSFIAPSAAMTIHPVRMSGTVIASPQTYTYFQKIQERIVGFITAHSHVSAKEFTRMMMETAELSADTGTIVSGEEAVACGLIDQVGSLSDALDALHQMIDARRPLCPVCGVRHGG</sequence>
<dbReference type="InterPro" id="IPR029045">
    <property type="entry name" value="ClpP/crotonase-like_dom_sf"/>
</dbReference>
<dbReference type="Gene3D" id="3.90.226.10">
    <property type="entry name" value="2-enoyl-CoA Hydratase, Chain A, domain 1"/>
    <property type="match status" value="1"/>
</dbReference>
<dbReference type="GO" id="GO:0004252">
    <property type="term" value="F:serine-type endopeptidase activity"/>
    <property type="evidence" value="ECO:0007669"/>
    <property type="project" value="InterPro"/>
</dbReference>
<evidence type="ECO:0000256" key="2">
    <source>
        <dbReference type="SAM" id="MobiDB-lite"/>
    </source>
</evidence>
<dbReference type="STRING" id="501571.GCA_900143195_01610"/>
<dbReference type="Pfam" id="PF00574">
    <property type="entry name" value="CLP_protease"/>
    <property type="match status" value="1"/>
</dbReference>
<protein>
    <submittedName>
        <fullName evidence="3">Peptidase S14</fullName>
    </submittedName>
</protein>
<evidence type="ECO:0000313" key="4">
    <source>
        <dbReference type="EMBL" id="OUP60547.1"/>
    </source>
</evidence>
<reference evidence="3" key="2">
    <citation type="journal article" date="2018" name="BMC Genomics">
        <title>Whole genome sequencing and function prediction of 133 gut anaerobes isolated from chicken caecum in pure cultures.</title>
        <authorList>
            <person name="Medvecky M."/>
            <person name="Cejkova D."/>
            <person name="Polansky O."/>
            <person name="Karasova D."/>
            <person name="Kubasova T."/>
            <person name="Cizek A."/>
            <person name="Rychlik I."/>
        </authorList>
    </citation>
    <scope>NUCLEOTIDE SEQUENCE</scope>
    <source>
        <strain evidence="4">An179</strain>
        <strain evidence="3">An180</strain>
    </source>
</reference>
<feature type="region of interest" description="Disordered" evidence="2">
    <location>
        <begin position="1"/>
        <end position="20"/>
    </location>
</feature>
<dbReference type="InterPro" id="IPR023562">
    <property type="entry name" value="ClpP/TepA"/>
</dbReference>
<gene>
    <name evidence="4" type="ORF">B5F15_02265</name>
    <name evidence="3" type="ORF">B5F17_04890</name>
</gene>
<comment type="similarity">
    <text evidence="1">Belongs to the peptidase S14 family.</text>
</comment>
<dbReference type="GO" id="GO:0006508">
    <property type="term" value="P:proteolysis"/>
    <property type="evidence" value="ECO:0007669"/>
    <property type="project" value="InterPro"/>
</dbReference>
<evidence type="ECO:0000313" key="3">
    <source>
        <dbReference type="EMBL" id="OUP53343.1"/>
    </source>
</evidence>
<dbReference type="EMBL" id="NFKK01000004">
    <property type="protein sequence ID" value="OUP53343.1"/>
    <property type="molecule type" value="Genomic_DNA"/>
</dbReference>
<reference evidence="5 6" key="1">
    <citation type="submission" date="2017-04" db="EMBL/GenBank/DDBJ databases">
        <title>Function of individual gut microbiota members based on whole genome sequencing of pure cultures obtained from chicken caecum.</title>
        <authorList>
            <person name="Medvecky M."/>
            <person name="Cejkova D."/>
            <person name="Polansky O."/>
            <person name="Karasova D."/>
            <person name="Kubasova T."/>
            <person name="Cizek A."/>
            <person name="Rychlik I."/>
        </authorList>
    </citation>
    <scope>NUCLEOTIDE SEQUENCE [LARGE SCALE GENOMIC DNA]</scope>
    <source>
        <strain evidence="5">An179</strain>
        <strain evidence="6">An180</strain>
    </source>
</reference>
<name>A0A1Y4L9E9_9FIRM</name>
<evidence type="ECO:0000313" key="5">
    <source>
        <dbReference type="Proteomes" id="UP000195326"/>
    </source>
</evidence>
<dbReference type="AlphaFoldDB" id="A0A1Y4L9E9"/>
<dbReference type="InterPro" id="IPR001907">
    <property type="entry name" value="ClpP"/>
</dbReference>
<evidence type="ECO:0000256" key="1">
    <source>
        <dbReference type="ARBA" id="ARBA00007039"/>
    </source>
</evidence>
<dbReference type="RefSeq" id="WP_016148915.1">
    <property type="nucleotide sequence ID" value="NZ_CABKSA010000003.1"/>
</dbReference>
<dbReference type="Proteomes" id="UP000195897">
    <property type="component" value="Unassembled WGS sequence"/>
</dbReference>
<evidence type="ECO:0000313" key="6">
    <source>
        <dbReference type="Proteomes" id="UP000195897"/>
    </source>
</evidence>
<dbReference type="GO" id="GO:0004176">
    <property type="term" value="F:ATP-dependent peptidase activity"/>
    <property type="evidence" value="ECO:0007669"/>
    <property type="project" value="InterPro"/>
</dbReference>
<comment type="caution">
    <text evidence="3">The sequence shown here is derived from an EMBL/GenBank/DDBJ whole genome shotgun (WGS) entry which is preliminary data.</text>
</comment>
<proteinExistence type="inferred from homology"/>
<dbReference type="PRINTS" id="PR00127">
    <property type="entry name" value="CLPPROTEASEP"/>
</dbReference>
<dbReference type="Proteomes" id="UP000195326">
    <property type="component" value="Unassembled WGS sequence"/>
</dbReference>
<accession>A0A1Y4L9E9</accession>
<organism evidence="3 6">
    <name type="scientific">Butyricicoccus pullicaecorum</name>
    <dbReference type="NCBI Taxonomy" id="501571"/>
    <lineage>
        <taxon>Bacteria</taxon>
        <taxon>Bacillati</taxon>
        <taxon>Bacillota</taxon>
        <taxon>Clostridia</taxon>
        <taxon>Eubacteriales</taxon>
        <taxon>Butyricicoccaceae</taxon>
        <taxon>Butyricicoccus</taxon>
    </lineage>
</organism>
<dbReference type="SUPFAM" id="SSF52096">
    <property type="entry name" value="ClpP/crotonase"/>
    <property type="match status" value="1"/>
</dbReference>
<dbReference type="EMBL" id="NFKL01000002">
    <property type="protein sequence ID" value="OUP60547.1"/>
    <property type="molecule type" value="Genomic_DNA"/>
</dbReference>